<comment type="caution">
    <text evidence="1">The sequence shown here is derived from an EMBL/GenBank/DDBJ whole genome shotgun (WGS) entry which is preliminary data.</text>
</comment>
<name>A0A5N5EAP5_RHOER</name>
<organism evidence="1 2">
    <name type="scientific">Rhodococcus erythropolis</name>
    <name type="common">Arthrobacter picolinophilus</name>
    <dbReference type="NCBI Taxonomy" id="1833"/>
    <lineage>
        <taxon>Bacteria</taxon>
        <taxon>Bacillati</taxon>
        <taxon>Actinomycetota</taxon>
        <taxon>Actinomycetes</taxon>
        <taxon>Mycobacteriales</taxon>
        <taxon>Nocardiaceae</taxon>
        <taxon>Rhodococcus</taxon>
        <taxon>Rhodococcus erythropolis group</taxon>
    </lineage>
</organism>
<dbReference type="Proteomes" id="UP000325576">
    <property type="component" value="Unassembled WGS sequence"/>
</dbReference>
<evidence type="ECO:0000313" key="2">
    <source>
        <dbReference type="Proteomes" id="UP000325576"/>
    </source>
</evidence>
<sequence>MKFVIEFNWSGGRMADEPDEIADELGYLLTLDAKAEADDVRSQMENIVWERHPGSTVETDVVPVSHNVIAVPNGGQVGYLITLIAKITVEIDYNFE</sequence>
<dbReference type="AlphaFoldDB" id="A0A5N5EAP5"/>
<reference evidence="1 2" key="1">
    <citation type="journal article" date="2017" name="Poromechanics V (2013)">
        <title>Genomic Characterization of the Arsenic-Tolerant Actinobacterium, &lt;i&gt;Rhodococcus erythropolis&lt;/i&gt; S43.</title>
        <authorList>
            <person name="Retamal-Morales G."/>
            <person name="Mehnert M."/>
            <person name="Schwabe R."/>
            <person name="Tischler D."/>
            <person name="Schloemann M."/>
            <person name="Levican G.J."/>
        </authorList>
    </citation>
    <scope>NUCLEOTIDE SEQUENCE [LARGE SCALE GENOMIC DNA]</scope>
    <source>
        <strain evidence="1 2">S43</strain>
    </source>
</reference>
<accession>A0A5N5EAP5</accession>
<protein>
    <submittedName>
        <fullName evidence="1">Uncharacterized protein</fullName>
    </submittedName>
</protein>
<gene>
    <name evidence="1" type="ORF">BS297_00150</name>
</gene>
<dbReference type="EMBL" id="MRBO01000005">
    <property type="protein sequence ID" value="KAB2587416.1"/>
    <property type="molecule type" value="Genomic_DNA"/>
</dbReference>
<proteinExistence type="predicted"/>
<evidence type="ECO:0000313" key="1">
    <source>
        <dbReference type="EMBL" id="KAB2587416.1"/>
    </source>
</evidence>